<evidence type="ECO:0000313" key="3">
    <source>
        <dbReference type="Proteomes" id="UP001178461"/>
    </source>
</evidence>
<dbReference type="PANTHER" id="PTHR31701">
    <property type="entry name" value="ENDOPLASMIC RETICULUM MEMBRANE-ASSOCIATED RNA DEGRADATION PROTEIN"/>
    <property type="match status" value="1"/>
</dbReference>
<dbReference type="EMBL" id="OX395128">
    <property type="protein sequence ID" value="CAI5770479.1"/>
    <property type="molecule type" value="Genomic_DNA"/>
</dbReference>
<evidence type="ECO:0000313" key="2">
    <source>
        <dbReference type="EMBL" id="CAI5770479.1"/>
    </source>
</evidence>
<feature type="transmembrane region" description="Helical" evidence="1">
    <location>
        <begin position="106"/>
        <end position="125"/>
    </location>
</feature>
<dbReference type="Proteomes" id="UP001178461">
    <property type="component" value="Chromosome 3"/>
</dbReference>
<gene>
    <name evidence="2" type="ORF">PODLI_1B024505</name>
</gene>
<proteinExistence type="predicted"/>
<organism evidence="2 3">
    <name type="scientific">Podarcis lilfordi</name>
    <name type="common">Lilford's wall lizard</name>
    <dbReference type="NCBI Taxonomy" id="74358"/>
    <lineage>
        <taxon>Eukaryota</taxon>
        <taxon>Metazoa</taxon>
        <taxon>Chordata</taxon>
        <taxon>Craniata</taxon>
        <taxon>Vertebrata</taxon>
        <taxon>Euteleostomi</taxon>
        <taxon>Lepidosauria</taxon>
        <taxon>Squamata</taxon>
        <taxon>Bifurcata</taxon>
        <taxon>Unidentata</taxon>
        <taxon>Episquamata</taxon>
        <taxon>Laterata</taxon>
        <taxon>Lacertibaenia</taxon>
        <taxon>Lacertidae</taxon>
        <taxon>Podarcis</taxon>
    </lineage>
</organism>
<evidence type="ECO:0000256" key="1">
    <source>
        <dbReference type="SAM" id="Phobius"/>
    </source>
</evidence>
<sequence length="194" mass="22552">MFATTDILSQLQPYLSHSIRFLGDPVEEVITEKLLADLCSKHLHVLFCPRSVLEIVVVLRQISNQCHQVSCQVISTCETRYKQWTNKSLRSRQRHNYLRMRRSIKFLSPVLQLILILITLELIHVHTAGEQKAPGYQHYLKFLKVILKYTENLVTYTSPEKNKWEEATELTQNALLKIRTVLGKQQLLVQLANS</sequence>
<dbReference type="InterPro" id="IPR039635">
    <property type="entry name" value="ERMARD"/>
</dbReference>
<keyword evidence="1" id="KW-0472">Membrane</keyword>
<dbReference type="AlphaFoldDB" id="A0AA35K3X6"/>
<keyword evidence="1" id="KW-0812">Transmembrane</keyword>
<protein>
    <recommendedName>
        <fullName evidence="4">Endoplasmic reticulum membrane-associated RNA degradation protein</fullName>
    </recommendedName>
</protein>
<keyword evidence="3" id="KW-1185">Reference proteome</keyword>
<dbReference type="PANTHER" id="PTHR31701:SF2">
    <property type="entry name" value="ENDOPLASMIC RETICULUM MEMBRANE-ASSOCIATED RNA DEGRADATION PROTEIN"/>
    <property type="match status" value="1"/>
</dbReference>
<keyword evidence="1" id="KW-1133">Transmembrane helix</keyword>
<reference evidence="2" key="1">
    <citation type="submission" date="2022-12" db="EMBL/GenBank/DDBJ databases">
        <authorList>
            <person name="Alioto T."/>
            <person name="Alioto T."/>
            <person name="Gomez Garrido J."/>
        </authorList>
    </citation>
    <scope>NUCLEOTIDE SEQUENCE</scope>
</reference>
<evidence type="ECO:0008006" key="4">
    <source>
        <dbReference type="Google" id="ProtNLM"/>
    </source>
</evidence>
<name>A0AA35K3X6_9SAUR</name>
<accession>A0AA35K3X6</accession>